<keyword evidence="7 8" id="KW-0472">Membrane</keyword>
<feature type="transmembrane region" description="Helical" evidence="8">
    <location>
        <begin position="77"/>
        <end position="99"/>
    </location>
</feature>
<dbReference type="GO" id="GO:0016757">
    <property type="term" value="F:glycosyltransferase activity"/>
    <property type="evidence" value="ECO:0007669"/>
    <property type="project" value="UniProtKB-KW"/>
</dbReference>
<feature type="transmembrane region" description="Helical" evidence="8">
    <location>
        <begin position="204"/>
        <end position="224"/>
    </location>
</feature>
<sequence>MTQRTDSGGMRSRRTFIALWTCVLLAKCVLAARLPLFVDEAFYWQESRHPAWAYSDLPGFTAWLARVGQTVAGHSEFALRLPFLLIVALLPWWIVRIARRELGEARFSPDLAWQAGSLAVLLPLLGTLGVLGLPDVPLALATVLCLDAGTRLLRGVDWTGAGLLAAGLAIGGLTHYRFVAVIGVGFLALLWLREGRTALRDARVWGAVAIGALAWLPLLSWNLANADAGLRFQLVERHPWAFHPDGVQFLLVQAAFASPLLLLALLRGGIDGLRVDRMAGVRYLALSGVAVFGGFFLLGFFADSERVSFHWPLPAYLALLPLAAPVLAGWRPAWRRLAWGLAGLGLVAGLGYYAVAATPSLRERLADGKAYPSNFAGWDVLAEAVRAERAAMPPGTRLLADNFKIGAELGFALDDARIPVLDHPLNAHHGRAPQLVLWNLLVRDRATLGEAPVLLVVGASDVGYRQLLRRYHDLCAMVGPLPPPRVLHIDHGRQRFLLFRLPPRRAAGTCTTPAMAWIDLPAGHGSVSRRFELRGWAFKDGVGLRKVEALVDGQVVSKAVYGIARPEVVGFWSKWREGGSTDPQQPNVGFDVWLDLGDRPPGRYRLGLRLHGRDGSVEDWPSQVIELR</sequence>
<feature type="transmembrane region" description="Helical" evidence="8">
    <location>
        <begin position="313"/>
        <end position="330"/>
    </location>
</feature>
<comment type="subcellular location">
    <subcellularLocation>
        <location evidence="1">Cell membrane</location>
        <topology evidence="1">Multi-pass membrane protein</topology>
    </subcellularLocation>
</comment>
<evidence type="ECO:0000256" key="6">
    <source>
        <dbReference type="ARBA" id="ARBA00022989"/>
    </source>
</evidence>
<comment type="caution">
    <text evidence="10">The sequence shown here is derived from an EMBL/GenBank/DDBJ whole genome shotgun (WGS) entry which is preliminary data.</text>
</comment>
<evidence type="ECO:0000256" key="3">
    <source>
        <dbReference type="ARBA" id="ARBA00022676"/>
    </source>
</evidence>
<feature type="transmembrane region" description="Helical" evidence="8">
    <location>
        <begin position="280"/>
        <end position="301"/>
    </location>
</feature>
<keyword evidence="11" id="KW-1185">Reference proteome</keyword>
<keyword evidence="5 8" id="KW-0812">Transmembrane</keyword>
<evidence type="ECO:0000256" key="1">
    <source>
        <dbReference type="ARBA" id="ARBA00004651"/>
    </source>
</evidence>
<keyword evidence="4 10" id="KW-0808">Transferase</keyword>
<feature type="transmembrane region" description="Helical" evidence="8">
    <location>
        <begin position="111"/>
        <end position="133"/>
    </location>
</feature>
<feature type="transmembrane region" description="Helical" evidence="8">
    <location>
        <begin position="247"/>
        <end position="268"/>
    </location>
</feature>
<dbReference type="Proteomes" id="UP001597110">
    <property type="component" value="Unassembled WGS sequence"/>
</dbReference>
<evidence type="ECO:0000256" key="4">
    <source>
        <dbReference type="ARBA" id="ARBA00022679"/>
    </source>
</evidence>
<proteinExistence type="predicted"/>
<protein>
    <submittedName>
        <fullName evidence="10">ArnT family glycosyltransferase</fullName>
        <ecNumber evidence="10">2.4.-.-</ecNumber>
    </submittedName>
</protein>
<keyword evidence="2" id="KW-1003">Cell membrane</keyword>
<evidence type="ECO:0000256" key="2">
    <source>
        <dbReference type="ARBA" id="ARBA00022475"/>
    </source>
</evidence>
<dbReference type="PANTHER" id="PTHR33908">
    <property type="entry name" value="MANNOSYLTRANSFERASE YKCB-RELATED"/>
    <property type="match status" value="1"/>
</dbReference>
<reference evidence="11" key="1">
    <citation type="journal article" date="2019" name="Int. J. Syst. Evol. Microbiol.">
        <title>The Global Catalogue of Microorganisms (GCM) 10K type strain sequencing project: providing services to taxonomists for standard genome sequencing and annotation.</title>
        <authorList>
            <consortium name="The Broad Institute Genomics Platform"/>
            <consortium name="The Broad Institute Genome Sequencing Center for Infectious Disease"/>
            <person name="Wu L."/>
            <person name="Ma J."/>
        </authorList>
    </citation>
    <scope>NUCLEOTIDE SEQUENCE [LARGE SCALE GENOMIC DNA]</scope>
    <source>
        <strain evidence="11">CCUG 55585</strain>
    </source>
</reference>
<evidence type="ECO:0000256" key="8">
    <source>
        <dbReference type="SAM" id="Phobius"/>
    </source>
</evidence>
<organism evidence="10 11">
    <name type="scientific">Lysobacter brunescens</name>
    <dbReference type="NCBI Taxonomy" id="262323"/>
    <lineage>
        <taxon>Bacteria</taxon>
        <taxon>Pseudomonadati</taxon>
        <taxon>Pseudomonadota</taxon>
        <taxon>Gammaproteobacteria</taxon>
        <taxon>Lysobacterales</taxon>
        <taxon>Lysobacteraceae</taxon>
        <taxon>Lysobacter</taxon>
    </lineage>
</organism>
<evidence type="ECO:0000259" key="9">
    <source>
        <dbReference type="Pfam" id="PF13231"/>
    </source>
</evidence>
<evidence type="ECO:0000256" key="5">
    <source>
        <dbReference type="ARBA" id="ARBA00022692"/>
    </source>
</evidence>
<dbReference type="EC" id="2.4.-.-" evidence="10"/>
<dbReference type="InterPro" id="IPR050297">
    <property type="entry name" value="LipidA_mod_glycosyltrf_83"/>
</dbReference>
<dbReference type="InterPro" id="IPR038731">
    <property type="entry name" value="RgtA/B/C-like"/>
</dbReference>
<keyword evidence="3 10" id="KW-0328">Glycosyltransferase</keyword>
<dbReference type="Pfam" id="PF13231">
    <property type="entry name" value="PMT_2"/>
    <property type="match status" value="1"/>
</dbReference>
<feature type="transmembrane region" description="Helical" evidence="8">
    <location>
        <begin position="163"/>
        <end position="192"/>
    </location>
</feature>
<dbReference type="RefSeq" id="WP_386826006.1">
    <property type="nucleotide sequence ID" value="NZ_JBHTIF010000005.1"/>
</dbReference>
<dbReference type="EMBL" id="JBHTIF010000005">
    <property type="protein sequence ID" value="MFD0727376.1"/>
    <property type="molecule type" value="Genomic_DNA"/>
</dbReference>
<accession>A0ABW2YG26</accession>
<feature type="domain" description="Glycosyltransferase RgtA/B/C/D-like" evidence="9">
    <location>
        <begin position="58"/>
        <end position="221"/>
    </location>
</feature>
<dbReference type="PANTHER" id="PTHR33908:SF11">
    <property type="entry name" value="MEMBRANE PROTEIN"/>
    <property type="match status" value="1"/>
</dbReference>
<gene>
    <name evidence="10" type="ORF">ACFQ0E_17410</name>
</gene>
<evidence type="ECO:0000313" key="10">
    <source>
        <dbReference type="EMBL" id="MFD0727376.1"/>
    </source>
</evidence>
<keyword evidence="6 8" id="KW-1133">Transmembrane helix</keyword>
<evidence type="ECO:0000256" key="7">
    <source>
        <dbReference type="ARBA" id="ARBA00023136"/>
    </source>
</evidence>
<name>A0ABW2YG26_9GAMM</name>
<feature type="transmembrane region" description="Helical" evidence="8">
    <location>
        <begin position="337"/>
        <end position="355"/>
    </location>
</feature>
<evidence type="ECO:0000313" key="11">
    <source>
        <dbReference type="Proteomes" id="UP001597110"/>
    </source>
</evidence>